<accession>A0A3D9XLP6</accession>
<comment type="caution">
    <text evidence="3">The sequence shown here is derived from an EMBL/GenBank/DDBJ whole genome shotgun (WGS) entry which is preliminary data.</text>
</comment>
<sequence length="145" mass="16275">MQLNQPLQDGPAFTQAYRVYYADTDAGGIVYHSRYLEFAERSRSELLRHVGYPLVSPDGEQFVARNADIAWQRPACLDDLIVCATSVISIRGAGVRIRHVFRRESQVLARIEIELVHINKSMKPARIPPALIAAFLPYLEPGDPA</sequence>
<evidence type="ECO:0000256" key="1">
    <source>
        <dbReference type="ARBA" id="ARBA00005953"/>
    </source>
</evidence>
<keyword evidence="2 3" id="KW-0378">Hydrolase</keyword>
<dbReference type="InterPro" id="IPR008272">
    <property type="entry name" value="HB-CoA_thioesterase_AS"/>
</dbReference>
<dbReference type="PANTHER" id="PTHR31793:SF37">
    <property type="entry name" value="ACYL-COA THIOESTER HYDROLASE YBGC"/>
    <property type="match status" value="1"/>
</dbReference>
<comment type="similarity">
    <text evidence="1">Belongs to the 4-hydroxybenzoyl-CoA thioesterase family.</text>
</comment>
<evidence type="ECO:0000256" key="2">
    <source>
        <dbReference type="ARBA" id="ARBA00022801"/>
    </source>
</evidence>
<name>A0A3D9XLP6_PARVE</name>
<dbReference type="CDD" id="cd00586">
    <property type="entry name" value="4HBT"/>
    <property type="match status" value="1"/>
</dbReference>
<dbReference type="InterPro" id="IPR006684">
    <property type="entry name" value="YbgC/YbaW"/>
</dbReference>
<dbReference type="NCBIfam" id="TIGR00051">
    <property type="entry name" value="YbgC/FadM family acyl-CoA thioesterase"/>
    <property type="match status" value="1"/>
</dbReference>
<proteinExistence type="inferred from homology"/>
<organism evidence="3 4">
    <name type="scientific">Paracoccus versutus</name>
    <name type="common">Thiobacillus versutus</name>
    <dbReference type="NCBI Taxonomy" id="34007"/>
    <lineage>
        <taxon>Bacteria</taxon>
        <taxon>Pseudomonadati</taxon>
        <taxon>Pseudomonadota</taxon>
        <taxon>Alphaproteobacteria</taxon>
        <taxon>Rhodobacterales</taxon>
        <taxon>Paracoccaceae</taxon>
        <taxon>Paracoccus</taxon>
    </lineage>
</organism>
<dbReference type="PIRSF" id="PIRSF003230">
    <property type="entry name" value="YbgC"/>
    <property type="match status" value="1"/>
</dbReference>
<dbReference type="SUPFAM" id="SSF54637">
    <property type="entry name" value="Thioesterase/thiol ester dehydrase-isomerase"/>
    <property type="match status" value="1"/>
</dbReference>
<dbReference type="AlphaFoldDB" id="A0A3D9XLP6"/>
<dbReference type="InterPro" id="IPR050563">
    <property type="entry name" value="4-hydroxybenzoyl-CoA_TE"/>
</dbReference>
<dbReference type="Gene3D" id="3.10.129.10">
    <property type="entry name" value="Hotdog Thioesterase"/>
    <property type="match status" value="1"/>
</dbReference>
<dbReference type="Pfam" id="PF13279">
    <property type="entry name" value="4HBT_2"/>
    <property type="match status" value="1"/>
</dbReference>
<evidence type="ECO:0000313" key="3">
    <source>
        <dbReference type="EMBL" id="REF70003.1"/>
    </source>
</evidence>
<reference evidence="3 4" key="1">
    <citation type="submission" date="2018-08" db="EMBL/GenBank/DDBJ databases">
        <title>Genomic Encyclopedia of Archaeal and Bacterial Type Strains, Phase II (KMG-II): from individual species to whole genera.</title>
        <authorList>
            <person name="Goeker M."/>
        </authorList>
    </citation>
    <scope>NUCLEOTIDE SEQUENCE [LARGE SCALE GENOMIC DNA]</scope>
    <source>
        <strain evidence="3 4">DSM 17099</strain>
    </source>
</reference>
<dbReference type="InterPro" id="IPR029069">
    <property type="entry name" value="HotDog_dom_sf"/>
</dbReference>
<dbReference type="Proteomes" id="UP000256941">
    <property type="component" value="Unassembled WGS sequence"/>
</dbReference>
<dbReference type="GO" id="GO:0047617">
    <property type="term" value="F:fatty acyl-CoA hydrolase activity"/>
    <property type="evidence" value="ECO:0007669"/>
    <property type="project" value="TreeGrafter"/>
</dbReference>
<dbReference type="RefSeq" id="WP_116222108.1">
    <property type="nucleotide sequence ID" value="NZ_CP038197.1"/>
</dbReference>
<gene>
    <name evidence="3" type="ORF">BDD41_2722</name>
</gene>
<dbReference type="EMBL" id="QTUJ01000002">
    <property type="protein sequence ID" value="REF70003.1"/>
    <property type="molecule type" value="Genomic_DNA"/>
</dbReference>
<evidence type="ECO:0000313" key="4">
    <source>
        <dbReference type="Proteomes" id="UP000256941"/>
    </source>
</evidence>
<dbReference type="PROSITE" id="PS01328">
    <property type="entry name" value="4HBCOA_THIOESTERASE"/>
    <property type="match status" value="1"/>
</dbReference>
<dbReference type="PANTHER" id="PTHR31793">
    <property type="entry name" value="4-HYDROXYBENZOYL-COA THIOESTERASE FAMILY MEMBER"/>
    <property type="match status" value="1"/>
</dbReference>
<protein>
    <submittedName>
        <fullName evidence="3">Acyl-CoA thioester hydrolase</fullName>
    </submittedName>
</protein>